<dbReference type="Pfam" id="PF04264">
    <property type="entry name" value="YceI"/>
    <property type="match status" value="1"/>
</dbReference>
<sequence>MKAALLLGFCIAAIGMSATVFGQTNYKGSDIKTTLAGTSNIHDWVMISQKGTCNAVVVLQDGAITNISSLQFSMPAESLKSEHTQMDKNTYKALNTSKNPNISFTATSSTVKPNGKGYLINTKGKLTISGVTKDVDLVAHGVVNADKSIHFTGSYKFKMTEFKVTPPSIMLGTIKVGDPLEVKYDFVVKTP</sequence>
<keyword evidence="1" id="KW-0732">Signal</keyword>
<organism evidence="3 4">
    <name type="scientific">Flavihumibacter stibioxidans</name>
    <dbReference type="NCBI Taxonomy" id="1834163"/>
    <lineage>
        <taxon>Bacteria</taxon>
        <taxon>Pseudomonadati</taxon>
        <taxon>Bacteroidota</taxon>
        <taxon>Chitinophagia</taxon>
        <taxon>Chitinophagales</taxon>
        <taxon>Chitinophagaceae</taxon>
        <taxon>Flavihumibacter</taxon>
    </lineage>
</organism>
<dbReference type="InterPro" id="IPR036761">
    <property type="entry name" value="TTHA0802/YceI-like_sf"/>
</dbReference>
<dbReference type="SMART" id="SM00867">
    <property type="entry name" value="YceI"/>
    <property type="match status" value="1"/>
</dbReference>
<name>A0ABR7M8P2_9BACT</name>
<feature type="chain" id="PRO_5047248969" description="Lipid/polyisoprenoid-binding YceI-like domain-containing protein" evidence="1">
    <location>
        <begin position="23"/>
        <end position="191"/>
    </location>
</feature>
<comment type="caution">
    <text evidence="3">The sequence shown here is derived from an EMBL/GenBank/DDBJ whole genome shotgun (WGS) entry which is preliminary data.</text>
</comment>
<protein>
    <recommendedName>
        <fullName evidence="2">Lipid/polyisoprenoid-binding YceI-like domain-containing protein</fullName>
    </recommendedName>
</protein>
<feature type="domain" description="Lipid/polyisoprenoid-binding YceI-like" evidence="2">
    <location>
        <begin position="28"/>
        <end position="189"/>
    </location>
</feature>
<proteinExistence type="predicted"/>
<reference evidence="3 4" key="1">
    <citation type="submission" date="2016-07" db="EMBL/GenBank/DDBJ databases">
        <title>Genome analysis of Flavihumibacter stibioxidans YS-17.</title>
        <authorList>
            <person name="Shi K."/>
            <person name="Han Y."/>
            <person name="Wang G."/>
        </authorList>
    </citation>
    <scope>NUCLEOTIDE SEQUENCE [LARGE SCALE GENOMIC DNA]</scope>
    <source>
        <strain evidence="3 4">YS-17</strain>
    </source>
</reference>
<dbReference type="Gene3D" id="2.40.128.110">
    <property type="entry name" value="Lipid/polyisoprenoid-binding, YceI-like"/>
    <property type="match status" value="1"/>
</dbReference>
<dbReference type="SUPFAM" id="SSF101874">
    <property type="entry name" value="YceI-like"/>
    <property type="match status" value="1"/>
</dbReference>
<dbReference type="Proteomes" id="UP000765802">
    <property type="component" value="Unassembled WGS sequence"/>
</dbReference>
<dbReference type="EMBL" id="MBUA01000012">
    <property type="protein sequence ID" value="MBC6491405.1"/>
    <property type="molecule type" value="Genomic_DNA"/>
</dbReference>
<evidence type="ECO:0000256" key="1">
    <source>
        <dbReference type="SAM" id="SignalP"/>
    </source>
</evidence>
<feature type="signal peptide" evidence="1">
    <location>
        <begin position="1"/>
        <end position="22"/>
    </location>
</feature>
<accession>A0ABR7M8P2</accession>
<gene>
    <name evidence="3" type="ORF">BC349_10200</name>
</gene>
<keyword evidence="4" id="KW-1185">Reference proteome</keyword>
<evidence type="ECO:0000259" key="2">
    <source>
        <dbReference type="SMART" id="SM00867"/>
    </source>
</evidence>
<dbReference type="InterPro" id="IPR007372">
    <property type="entry name" value="Lipid/polyisoprenoid-bd_YceI"/>
</dbReference>
<evidence type="ECO:0000313" key="4">
    <source>
        <dbReference type="Proteomes" id="UP000765802"/>
    </source>
</evidence>
<evidence type="ECO:0000313" key="3">
    <source>
        <dbReference type="EMBL" id="MBC6491405.1"/>
    </source>
</evidence>